<dbReference type="GO" id="GO:0003677">
    <property type="term" value="F:DNA binding"/>
    <property type="evidence" value="ECO:0007669"/>
    <property type="project" value="UniProtKB-KW"/>
</dbReference>
<keyword evidence="1" id="KW-0238">DNA-binding</keyword>
<protein>
    <submittedName>
        <fullName evidence="3">Transposase or IS (ACLAME 318)</fullName>
    </submittedName>
</protein>
<dbReference type="Pfam" id="PF07282">
    <property type="entry name" value="Cas12f1-like_TNB"/>
    <property type="match status" value="1"/>
</dbReference>
<evidence type="ECO:0000313" key="4">
    <source>
        <dbReference type="Proteomes" id="UP000693941"/>
    </source>
</evidence>
<reference evidence="3" key="1">
    <citation type="journal article" date="2021" name="Environ. Microbiol.">
        <title>New insights into the diversity and evolution of the archaeal mobilome from three complete genomes of Saccharolobus shibatae.</title>
        <authorList>
            <person name="Medvedeva S."/>
            <person name="Brandt D."/>
            <person name="Cvirkaite-Krupovic V."/>
            <person name="Liu Y."/>
            <person name="Severinov K."/>
            <person name="Ishino S."/>
            <person name="Ishino Y."/>
            <person name="Prangishvili D."/>
            <person name="Kalinowski J."/>
            <person name="Krupovic M."/>
        </authorList>
    </citation>
    <scope>NUCLEOTIDE SEQUENCE</scope>
    <source>
        <strain evidence="3">BEU9</strain>
    </source>
</reference>
<dbReference type="AlphaFoldDB" id="A0A8F5BU29"/>
<evidence type="ECO:0000256" key="1">
    <source>
        <dbReference type="ARBA" id="ARBA00023125"/>
    </source>
</evidence>
<dbReference type="InterPro" id="IPR010095">
    <property type="entry name" value="Cas12f1-like_TNB"/>
</dbReference>
<dbReference type="Proteomes" id="UP000693941">
    <property type="component" value="Chromosome"/>
</dbReference>
<dbReference type="EMBL" id="CP077715">
    <property type="protein sequence ID" value="QXJ31415.1"/>
    <property type="molecule type" value="Genomic_DNA"/>
</dbReference>
<proteinExistence type="predicted"/>
<dbReference type="GeneID" id="65559587"/>
<feature type="domain" description="Cas12f1-like TNB" evidence="2">
    <location>
        <begin position="4"/>
        <end position="40"/>
    </location>
</feature>
<name>A0A8F5BU29_9CREN</name>
<accession>A0A8F5BU29</accession>
<dbReference type="RefSeq" id="WP_218261324.1">
    <property type="nucleotide sequence ID" value="NZ_CP077715.1"/>
</dbReference>
<gene>
    <name evidence="3" type="ORF">J5U21_01065</name>
</gene>
<sequence>MMQYRRIQFWIQHQAMKNGMKVIFVDAKYSSTTCPKCGSKMKENGFVYSIAVVVLL</sequence>
<organism evidence="3 4">
    <name type="scientific">Saccharolobus shibatae</name>
    <dbReference type="NCBI Taxonomy" id="2286"/>
    <lineage>
        <taxon>Archaea</taxon>
        <taxon>Thermoproteota</taxon>
        <taxon>Thermoprotei</taxon>
        <taxon>Sulfolobales</taxon>
        <taxon>Sulfolobaceae</taxon>
        <taxon>Saccharolobus</taxon>
    </lineage>
</organism>
<evidence type="ECO:0000259" key="2">
    <source>
        <dbReference type="Pfam" id="PF07282"/>
    </source>
</evidence>
<evidence type="ECO:0000313" key="3">
    <source>
        <dbReference type="EMBL" id="QXJ31415.1"/>
    </source>
</evidence>